<sequence length="109" mass="12385">MARVNFRGIDLHEDLEFGLNQVIALDLEGAEGMKFHLYSDIFLHIEWENVEGAVFREYIKEFDTKALCNEFMAALRTLSGLPTKVVCEYESAQRVNEMVAGVVDRVVDG</sequence>
<gene>
    <name evidence="1" type="ORF">SEMRO_2807_G337560.1</name>
</gene>
<name>A0A9N8EY42_9STRA</name>
<accession>A0A9N8EY42</accession>
<protein>
    <submittedName>
        <fullName evidence="1">Uncharacterized protein</fullName>
    </submittedName>
</protein>
<evidence type="ECO:0000313" key="1">
    <source>
        <dbReference type="EMBL" id="CAB9530257.1"/>
    </source>
</evidence>
<evidence type="ECO:0000313" key="2">
    <source>
        <dbReference type="Proteomes" id="UP001153069"/>
    </source>
</evidence>
<dbReference type="Proteomes" id="UP001153069">
    <property type="component" value="Unassembled WGS sequence"/>
</dbReference>
<comment type="caution">
    <text evidence="1">The sequence shown here is derived from an EMBL/GenBank/DDBJ whole genome shotgun (WGS) entry which is preliminary data.</text>
</comment>
<proteinExistence type="predicted"/>
<keyword evidence="2" id="KW-1185">Reference proteome</keyword>
<dbReference type="AlphaFoldDB" id="A0A9N8EY42"/>
<dbReference type="EMBL" id="CAICTM010002805">
    <property type="protein sequence ID" value="CAB9530257.1"/>
    <property type="molecule type" value="Genomic_DNA"/>
</dbReference>
<organism evidence="1 2">
    <name type="scientific">Seminavis robusta</name>
    <dbReference type="NCBI Taxonomy" id="568900"/>
    <lineage>
        <taxon>Eukaryota</taxon>
        <taxon>Sar</taxon>
        <taxon>Stramenopiles</taxon>
        <taxon>Ochrophyta</taxon>
        <taxon>Bacillariophyta</taxon>
        <taxon>Bacillariophyceae</taxon>
        <taxon>Bacillariophycidae</taxon>
        <taxon>Naviculales</taxon>
        <taxon>Naviculaceae</taxon>
        <taxon>Seminavis</taxon>
    </lineage>
</organism>
<reference evidence="1" key="1">
    <citation type="submission" date="2020-06" db="EMBL/GenBank/DDBJ databases">
        <authorList>
            <consortium name="Plant Systems Biology data submission"/>
        </authorList>
    </citation>
    <scope>NUCLEOTIDE SEQUENCE</scope>
    <source>
        <strain evidence="1">D6</strain>
    </source>
</reference>